<dbReference type="AlphaFoldDB" id="A0AAE0HQB6"/>
<dbReference type="Proteomes" id="UP001278766">
    <property type="component" value="Unassembled WGS sequence"/>
</dbReference>
<name>A0AAE0HQB6_9PEZI</name>
<dbReference type="SMART" id="SM00066">
    <property type="entry name" value="GAL4"/>
    <property type="match status" value="1"/>
</dbReference>
<dbReference type="Gene3D" id="4.10.240.10">
    <property type="entry name" value="Zn(2)-C6 fungal-type DNA-binding domain"/>
    <property type="match status" value="1"/>
</dbReference>
<comment type="caution">
    <text evidence="4">The sequence shown here is derived from an EMBL/GenBank/DDBJ whole genome shotgun (WGS) entry which is preliminary data.</text>
</comment>
<feature type="compositionally biased region" description="Low complexity" evidence="2">
    <location>
        <begin position="328"/>
        <end position="345"/>
    </location>
</feature>
<feature type="region of interest" description="Disordered" evidence="2">
    <location>
        <begin position="53"/>
        <end position="81"/>
    </location>
</feature>
<dbReference type="Pfam" id="PF00172">
    <property type="entry name" value="Zn_clus"/>
    <property type="match status" value="1"/>
</dbReference>
<keyword evidence="5" id="KW-1185">Reference proteome</keyword>
<dbReference type="InterPro" id="IPR001138">
    <property type="entry name" value="Zn2Cys6_DnaBD"/>
</dbReference>
<reference evidence="4" key="2">
    <citation type="submission" date="2023-06" db="EMBL/GenBank/DDBJ databases">
        <authorList>
            <consortium name="Lawrence Berkeley National Laboratory"/>
            <person name="Haridas S."/>
            <person name="Hensen N."/>
            <person name="Bonometti L."/>
            <person name="Westerberg I."/>
            <person name="Brannstrom I.O."/>
            <person name="Guillou S."/>
            <person name="Cros-Aarteil S."/>
            <person name="Calhoun S."/>
            <person name="Kuo A."/>
            <person name="Mondo S."/>
            <person name="Pangilinan J."/>
            <person name="Riley R."/>
            <person name="Labutti K."/>
            <person name="Andreopoulos B."/>
            <person name="Lipzen A."/>
            <person name="Chen C."/>
            <person name="Yanf M."/>
            <person name="Daum C."/>
            <person name="Ng V."/>
            <person name="Clum A."/>
            <person name="Steindorff A."/>
            <person name="Ohm R."/>
            <person name="Martin F."/>
            <person name="Silar P."/>
            <person name="Natvig D."/>
            <person name="Lalanne C."/>
            <person name="Gautier V."/>
            <person name="Ament-Velasquez S.L."/>
            <person name="Kruys A."/>
            <person name="Hutchinson M.I."/>
            <person name="Powell A.J."/>
            <person name="Barry K."/>
            <person name="Miller A.N."/>
            <person name="Grigoriev I.V."/>
            <person name="Debuchy R."/>
            <person name="Gladieux P."/>
            <person name="Thoren M.H."/>
            <person name="Johannesson H."/>
        </authorList>
    </citation>
    <scope>NUCLEOTIDE SEQUENCE</scope>
    <source>
        <strain evidence="4">CBS 168.71</strain>
    </source>
</reference>
<accession>A0AAE0HQB6</accession>
<sequence length="488" mass="52814">MAGVPTGRGCDACRKQKKKCDLAKPACSRCTRLRIPCIGCGEKRYKFKHAHAAVPEPAREKPASGSEGPNRPAVAANAEPRSIALRRAPSNGLTRGTAAYIAVLEVSDLRYDLAGCGAFLKDLPRRLGRNKALDASIGALTALFPKLYTVETSRGMLAAYVYALECLRYTLADRATAQTPETLCAIYIVTLCQASTSWIGGTDDSPVAHSEAVMHILNCIALNGWRGRFENQLFLTLAVSVLPESIYNPKIKPGPWFRRVIETFAPLGTTSSRNGGPGPVTSVSTLVRLVEFVRDPRGDIADIVIGYDTMLRETAQARDNLRNMVGTPSGSDSSSDGLSLPSSPGGPDMEKIRLLCQAQYAVLLAATMLVNSLLCAMLPDNAELAGQVAEYPDELVALNEQTAKYRPVGAGFMPTCLLMASAATTTPAHLDKLHGALAEFGPYPEDSKWHYWAAEMRGLFQDLRYKMSLIYHETELGDLPLYEGLATK</sequence>
<proteinExistence type="predicted"/>
<reference evidence="4" key="1">
    <citation type="journal article" date="2023" name="Mol. Phylogenet. Evol.">
        <title>Genome-scale phylogeny and comparative genomics of the fungal order Sordariales.</title>
        <authorList>
            <person name="Hensen N."/>
            <person name="Bonometti L."/>
            <person name="Westerberg I."/>
            <person name="Brannstrom I.O."/>
            <person name="Guillou S."/>
            <person name="Cros-Aarteil S."/>
            <person name="Calhoun S."/>
            <person name="Haridas S."/>
            <person name="Kuo A."/>
            <person name="Mondo S."/>
            <person name="Pangilinan J."/>
            <person name="Riley R."/>
            <person name="LaButti K."/>
            <person name="Andreopoulos B."/>
            <person name="Lipzen A."/>
            <person name="Chen C."/>
            <person name="Yan M."/>
            <person name="Daum C."/>
            <person name="Ng V."/>
            <person name="Clum A."/>
            <person name="Steindorff A."/>
            <person name="Ohm R.A."/>
            <person name="Martin F."/>
            <person name="Silar P."/>
            <person name="Natvig D.O."/>
            <person name="Lalanne C."/>
            <person name="Gautier V."/>
            <person name="Ament-Velasquez S.L."/>
            <person name="Kruys A."/>
            <person name="Hutchinson M.I."/>
            <person name="Powell A.J."/>
            <person name="Barry K."/>
            <person name="Miller A.N."/>
            <person name="Grigoriev I.V."/>
            <person name="Debuchy R."/>
            <person name="Gladieux P."/>
            <person name="Hiltunen Thoren M."/>
            <person name="Johannesson H."/>
        </authorList>
    </citation>
    <scope>NUCLEOTIDE SEQUENCE</scope>
    <source>
        <strain evidence="4">CBS 168.71</strain>
    </source>
</reference>
<dbReference type="PROSITE" id="PS50048">
    <property type="entry name" value="ZN2_CY6_FUNGAL_2"/>
    <property type="match status" value="1"/>
</dbReference>
<feature type="region of interest" description="Disordered" evidence="2">
    <location>
        <begin position="322"/>
        <end position="345"/>
    </location>
</feature>
<dbReference type="GeneID" id="87843963"/>
<dbReference type="PANTHER" id="PTHR38111:SF11">
    <property type="entry name" value="TRANSCRIPTION FACTOR DOMAIN-CONTAINING PROTEIN-RELATED"/>
    <property type="match status" value="1"/>
</dbReference>
<evidence type="ECO:0000313" key="5">
    <source>
        <dbReference type="Proteomes" id="UP001278766"/>
    </source>
</evidence>
<dbReference type="EMBL" id="JAUEPN010000001">
    <property type="protein sequence ID" value="KAK3299811.1"/>
    <property type="molecule type" value="Genomic_DNA"/>
</dbReference>
<dbReference type="PANTHER" id="PTHR38111">
    <property type="entry name" value="ZN(2)-C6 FUNGAL-TYPE DOMAIN-CONTAINING PROTEIN-RELATED"/>
    <property type="match status" value="1"/>
</dbReference>
<dbReference type="GO" id="GO:0008270">
    <property type="term" value="F:zinc ion binding"/>
    <property type="evidence" value="ECO:0007669"/>
    <property type="project" value="InterPro"/>
</dbReference>
<evidence type="ECO:0000256" key="1">
    <source>
        <dbReference type="ARBA" id="ARBA00023242"/>
    </source>
</evidence>
<dbReference type="CDD" id="cd00067">
    <property type="entry name" value="GAL4"/>
    <property type="match status" value="1"/>
</dbReference>
<evidence type="ECO:0000259" key="3">
    <source>
        <dbReference type="PROSITE" id="PS50048"/>
    </source>
</evidence>
<protein>
    <recommendedName>
        <fullName evidence="3">Zn(2)-C6 fungal-type domain-containing protein</fullName>
    </recommendedName>
</protein>
<dbReference type="InterPro" id="IPR036864">
    <property type="entry name" value="Zn2-C6_fun-type_DNA-bd_sf"/>
</dbReference>
<dbReference type="RefSeq" id="XP_062663325.1">
    <property type="nucleotide sequence ID" value="XM_062807015.1"/>
</dbReference>
<evidence type="ECO:0000256" key="2">
    <source>
        <dbReference type="SAM" id="MobiDB-lite"/>
    </source>
</evidence>
<dbReference type="SUPFAM" id="SSF57701">
    <property type="entry name" value="Zn2/Cys6 DNA-binding domain"/>
    <property type="match status" value="1"/>
</dbReference>
<organism evidence="4 5">
    <name type="scientific">Chaetomium fimeti</name>
    <dbReference type="NCBI Taxonomy" id="1854472"/>
    <lineage>
        <taxon>Eukaryota</taxon>
        <taxon>Fungi</taxon>
        <taxon>Dikarya</taxon>
        <taxon>Ascomycota</taxon>
        <taxon>Pezizomycotina</taxon>
        <taxon>Sordariomycetes</taxon>
        <taxon>Sordariomycetidae</taxon>
        <taxon>Sordariales</taxon>
        <taxon>Chaetomiaceae</taxon>
        <taxon>Chaetomium</taxon>
    </lineage>
</organism>
<feature type="domain" description="Zn(2)-C6 fungal-type" evidence="3">
    <location>
        <begin position="9"/>
        <end position="37"/>
    </location>
</feature>
<dbReference type="InterPro" id="IPR053178">
    <property type="entry name" value="Osmoadaptation_assoc"/>
</dbReference>
<dbReference type="PROSITE" id="PS00463">
    <property type="entry name" value="ZN2_CY6_FUNGAL_1"/>
    <property type="match status" value="1"/>
</dbReference>
<evidence type="ECO:0000313" key="4">
    <source>
        <dbReference type="EMBL" id="KAK3299811.1"/>
    </source>
</evidence>
<gene>
    <name evidence="4" type="ORF">B0H64DRAFT_447728</name>
</gene>
<dbReference type="GO" id="GO:0000981">
    <property type="term" value="F:DNA-binding transcription factor activity, RNA polymerase II-specific"/>
    <property type="evidence" value="ECO:0007669"/>
    <property type="project" value="InterPro"/>
</dbReference>
<keyword evidence="1" id="KW-0539">Nucleus</keyword>